<protein>
    <submittedName>
        <fullName evidence="2">Phosphotransferase family protein</fullName>
    </submittedName>
</protein>
<reference evidence="3" key="1">
    <citation type="journal article" date="2019" name="Int. J. Syst. Evol. Microbiol.">
        <title>The Global Catalogue of Microorganisms (GCM) 10K type strain sequencing project: providing services to taxonomists for standard genome sequencing and annotation.</title>
        <authorList>
            <consortium name="The Broad Institute Genomics Platform"/>
            <consortium name="The Broad Institute Genome Sequencing Center for Infectious Disease"/>
            <person name="Wu L."/>
            <person name="Ma J."/>
        </authorList>
    </citation>
    <scope>NUCLEOTIDE SEQUENCE [LARGE SCALE GENOMIC DNA]</scope>
    <source>
        <strain evidence="3">CCM 7491</strain>
    </source>
</reference>
<evidence type="ECO:0000259" key="1">
    <source>
        <dbReference type="Pfam" id="PF01636"/>
    </source>
</evidence>
<dbReference type="Proteomes" id="UP001595681">
    <property type="component" value="Unassembled WGS sequence"/>
</dbReference>
<sequence>MELLKRPLADYIRHLYGEEAVLEHDVRYPRGSSRLTWFVDYRERPGADLSSIVLRADFEGGSTIHSSLEQEYFMYERLGQSAVPVAPVLRWEADAEWAERPFYIRRQIKGDWEIPHFKDPDPQYDAMRIAASKEHMRKLALVHQVDWKALGFDARLSAPVSREACARHFIDRLMAQLADFQREPMPVVVECLSALKKGAPGAPCISLCKGTNGLGEEIFLDGEIVAMSDWEEASIGDPAADFASLQDLIPEIERDGAKLWGLEQALSYYREVSGIDLPIENVHFYQRIRTLGAILYGHKAAVVLHNGKADIRQAWTGTEVFHLAKRMLAGAGGLGKPIDPAWFAQMNETVA</sequence>
<dbReference type="Gene3D" id="3.90.1200.10">
    <property type="match status" value="1"/>
</dbReference>
<comment type="caution">
    <text evidence="2">The sequence shown here is derived from an EMBL/GenBank/DDBJ whole genome shotgun (WGS) entry which is preliminary data.</text>
</comment>
<dbReference type="RefSeq" id="WP_380798237.1">
    <property type="nucleotide sequence ID" value="NZ_JBHRVU010000005.1"/>
</dbReference>
<proteinExistence type="predicted"/>
<evidence type="ECO:0000313" key="3">
    <source>
        <dbReference type="Proteomes" id="UP001595681"/>
    </source>
</evidence>
<dbReference type="InterPro" id="IPR002575">
    <property type="entry name" value="Aminoglycoside_PTrfase"/>
</dbReference>
<dbReference type="SUPFAM" id="SSF56112">
    <property type="entry name" value="Protein kinase-like (PK-like)"/>
    <property type="match status" value="1"/>
</dbReference>
<dbReference type="CDD" id="cd05154">
    <property type="entry name" value="ACAD10_11_N-like"/>
    <property type="match status" value="1"/>
</dbReference>
<dbReference type="InterPro" id="IPR011009">
    <property type="entry name" value="Kinase-like_dom_sf"/>
</dbReference>
<dbReference type="InterPro" id="IPR041726">
    <property type="entry name" value="ACAD10_11_N"/>
</dbReference>
<keyword evidence="3" id="KW-1185">Reference proteome</keyword>
<name>A0ABV7NKE5_9SPHN</name>
<evidence type="ECO:0000313" key="2">
    <source>
        <dbReference type="EMBL" id="MFC3443470.1"/>
    </source>
</evidence>
<dbReference type="Pfam" id="PF01636">
    <property type="entry name" value="APH"/>
    <property type="match status" value="1"/>
</dbReference>
<feature type="domain" description="Aminoglycoside phosphotransferase" evidence="1">
    <location>
        <begin position="29"/>
        <end position="255"/>
    </location>
</feature>
<dbReference type="EMBL" id="JBHRVU010000005">
    <property type="protein sequence ID" value="MFC3443470.1"/>
    <property type="molecule type" value="Genomic_DNA"/>
</dbReference>
<organism evidence="2 3">
    <name type="scientific">Sphingobium rhizovicinum</name>
    <dbReference type="NCBI Taxonomy" id="432308"/>
    <lineage>
        <taxon>Bacteria</taxon>
        <taxon>Pseudomonadati</taxon>
        <taxon>Pseudomonadota</taxon>
        <taxon>Alphaproteobacteria</taxon>
        <taxon>Sphingomonadales</taxon>
        <taxon>Sphingomonadaceae</taxon>
        <taxon>Sphingobium</taxon>
    </lineage>
</organism>
<gene>
    <name evidence="2" type="ORF">ACFOKF_20140</name>
</gene>
<accession>A0ABV7NKE5</accession>
<dbReference type="Gene3D" id="3.30.200.20">
    <property type="entry name" value="Phosphorylase Kinase, domain 1"/>
    <property type="match status" value="1"/>
</dbReference>